<protein>
    <submittedName>
        <fullName evidence="9">Muramoyltetrapeptide carboxypeptidase</fullName>
    </submittedName>
</protein>
<evidence type="ECO:0000259" key="8">
    <source>
        <dbReference type="Pfam" id="PF17676"/>
    </source>
</evidence>
<evidence type="ECO:0000256" key="4">
    <source>
        <dbReference type="ARBA" id="ARBA00022801"/>
    </source>
</evidence>
<evidence type="ECO:0000313" key="10">
    <source>
        <dbReference type="Proteomes" id="UP000184048"/>
    </source>
</evidence>
<dbReference type="InterPro" id="IPR029062">
    <property type="entry name" value="Class_I_gatase-like"/>
</dbReference>
<dbReference type="InterPro" id="IPR040449">
    <property type="entry name" value="Peptidase_S66_N"/>
</dbReference>
<dbReference type="GO" id="GO:0004180">
    <property type="term" value="F:carboxypeptidase activity"/>
    <property type="evidence" value="ECO:0007669"/>
    <property type="project" value="UniProtKB-KW"/>
</dbReference>
<gene>
    <name evidence="9" type="ORF">SAMN02745131_03027</name>
</gene>
<evidence type="ECO:0000256" key="5">
    <source>
        <dbReference type="ARBA" id="ARBA00022825"/>
    </source>
</evidence>
<dbReference type="RefSeq" id="WP_072836169.1">
    <property type="nucleotide sequence ID" value="NZ_FQUU01000013.1"/>
</dbReference>
<dbReference type="InterPro" id="IPR027478">
    <property type="entry name" value="LdcA_N"/>
</dbReference>
<dbReference type="Pfam" id="PF02016">
    <property type="entry name" value="Peptidase_S66"/>
    <property type="match status" value="1"/>
</dbReference>
<reference evidence="9 10" key="1">
    <citation type="submission" date="2016-11" db="EMBL/GenBank/DDBJ databases">
        <authorList>
            <person name="Jaros S."/>
            <person name="Januszkiewicz K."/>
            <person name="Wedrychowicz H."/>
        </authorList>
    </citation>
    <scope>NUCLEOTIDE SEQUENCE [LARGE SCALE GENOMIC DNA]</scope>
    <source>
        <strain evidence="9 10">DSM 18119</strain>
    </source>
</reference>
<dbReference type="PIRSF" id="PIRSF028757">
    <property type="entry name" value="LD-carboxypeptidase"/>
    <property type="match status" value="1"/>
</dbReference>
<keyword evidence="3" id="KW-0645">Protease</keyword>
<dbReference type="CDD" id="cd07025">
    <property type="entry name" value="Peptidase_S66"/>
    <property type="match status" value="1"/>
</dbReference>
<dbReference type="AlphaFoldDB" id="A0A1M5CU98"/>
<dbReference type="SUPFAM" id="SSF52317">
    <property type="entry name" value="Class I glutamine amidotransferase-like"/>
    <property type="match status" value="1"/>
</dbReference>
<dbReference type="InterPro" id="IPR027461">
    <property type="entry name" value="Carboxypeptidase_A_C_sf"/>
</dbReference>
<keyword evidence="2 9" id="KW-0121">Carboxypeptidase</keyword>
<dbReference type="GO" id="GO:0008236">
    <property type="term" value="F:serine-type peptidase activity"/>
    <property type="evidence" value="ECO:0007669"/>
    <property type="project" value="UniProtKB-KW"/>
</dbReference>
<dbReference type="Gene3D" id="3.50.30.60">
    <property type="entry name" value="LD-carboxypeptidase A C-terminal domain-like"/>
    <property type="match status" value="1"/>
</dbReference>
<keyword evidence="4" id="KW-0378">Hydrolase</keyword>
<evidence type="ECO:0000259" key="7">
    <source>
        <dbReference type="Pfam" id="PF02016"/>
    </source>
</evidence>
<dbReference type="InterPro" id="IPR040921">
    <property type="entry name" value="Peptidase_S66C"/>
</dbReference>
<sequence>MIQIPPYLKKGDCIGIVAPAGYMPLEKMETCINTLQDWGFSVRLGATANSRSGNYFSGTDQERLADLQEMMDDRSVQAILCARGGYGMSRIIDNISFKKFRKHPKWVIGFSDITVLHCHLYERYGIASLHAPMAAAFNDGNFNNDYIKSLKNALEGTPVKYEVPVAANNKMGEAEGALVGGNLSLLAHLIGTSSDIKTKNKILFLEDIGEYLYSIDRMLLQLKRSGKFDKLAGLIIGGFTDMKDTERPFGKTIQEIIYEHVKEYEFPVCYDFPVSHSTENLSLKIGVGYHLSVQEDIVRLAEV</sequence>
<accession>A0A1M5CU98</accession>
<dbReference type="Pfam" id="PF17676">
    <property type="entry name" value="Peptidase_S66C"/>
    <property type="match status" value="1"/>
</dbReference>
<feature type="domain" description="LD-carboxypeptidase C-terminal" evidence="8">
    <location>
        <begin position="175"/>
        <end position="289"/>
    </location>
</feature>
<proteinExistence type="inferred from homology"/>
<evidence type="ECO:0000256" key="2">
    <source>
        <dbReference type="ARBA" id="ARBA00022645"/>
    </source>
</evidence>
<evidence type="ECO:0000256" key="6">
    <source>
        <dbReference type="PIRSR" id="PIRSR028757-1"/>
    </source>
</evidence>
<dbReference type="EMBL" id="FQUU01000013">
    <property type="protein sequence ID" value="SHF58284.1"/>
    <property type="molecule type" value="Genomic_DNA"/>
</dbReference>
<comment type="similarity">
    <text evidence="1">Belongs to the peptidase S66 family.</text>
</comment>
<dbReference type="OrthoDB" id="9807329at2"/>
<dbReference type="GO" id="GO:0006508">
    <property type="term" value="P:proteolysis"/>
    <property type="evidence" value="ECO:0007669"/>
    <property type="project" value="UniProtKB-KW"/>
</dbReference>
<organism evidence="9 10">
    <name type="scientific">Flavisolibacter ginsengisoli DSM 18119</name>
    <dbReference type="NCBI Taxonomy" id="1121884"/>
    <lineage>
        <taxon>Bacteria</taxon>
        <taxon>Pseudomonadati</taxon>
        <taxon>Bacteroidota</taxon>
        <taxon>Chitinophagia</taxon>
        <taxon>Chitinophagales</taxon>
        <taxon>Chitinophagaceae</taxon>
        <taxon>Flavisolibacter</taxon>
    </lineage>
</organism>
<feature type="domain" description="LD-carboxypeptidase N-terminal" evidence="7">
    <location>
        <begin position="14"/>
        <end position="131"/>
    </location>
</feature>
<dbReference type="STRING" id="1121884.SAMN02745131_03027"/>
<dbReference type="SUPFAM" id="SSF141986">
    <property type="entry name" value="LD-carboxypeptidase A C-terminal domain-like"/>
    <property type="match status" value="1"/>
</dbReference>
<dbReference type="Proteomes" id="UP000184048">
    <property type="component" value="Unassembled WGS sequence"/>
</dbReference>
<dbReference type="PANTHER" id="PTHR30237">
    <property type="entry name" value="MURAMOYLTETRAPEPTIDE CARBOXYPEPTIDASE"/>
    <property type="match status" value="1"/>
</dbReference>
<feature type="active site" description="Charge relay system" evidence="6">
    <location>
        <position position="206"/>
    </location>
</feature>
<evidence type="ECO:0000256" key="3">
    <source>
        <dbReference type="ARBA" id="ARBA00022670"/>
    </source>
</evidence>
<dbReference type="Gene3D" id="3.40.50.10740">
    <property type="entry name" value="Class I glutamine amidotransferase-like"/>
    <property type="match status" value="1"/>
</dbReference>
<feature type="active site" description="Charge relay system" evidence="6">
    <location>
        <position position="276"/>
    </location>
</feature>
<evidence type="ECO:0000256" key="1">
    <source>
        <dbReference type="ARBA" id="ARBA00010233"/>
    </source>
</evidence>
<dbReference type="PANTHER" id="PTHR30237:SF2">
    <property type="entry name" value="MUREIN TETRAPEPTIDE CARBOXYPEPTIDASE"/>
    <property type="match status" value="1"/>
</dbReference>
<keyword evidence="5" id="KW-0720">Serine protease</keyword>
<evidence type="ECO:0000313" key="9">
    <source>
        <dbReference type="EMBL" id="SHF58284.1"/>
    </source>
</evidence>
<name>A0A1M5CU98_9BACT</name>
<keyword evidence="10" id="KW-1185">Reference proteome</keyword>
<dbReference type="InterPro" id="IPR003507">
    <property type="entry name" value="S66_fam"/>
</dbReference>
<feature type="active site" description="Nucleophile" evidence="6">
    <location>
        <position position="111"/>
    </location>
</feature>